<gene>
    <name evidence="1" type="ORF">CP500_016720</name>
</gene>
<dbReference type="OrthoDB" id="495771at2"/>
<comment type="caution">
    <text evidence="1">The sequence shown here is derived from an EMBL/GenBank/DDBJ whole genome shotgun (WGS) entry which is preliminary data.</text>
</comment>
<organism evidence="1 2">
    <name type="scientific">Tychonema bourrellyi FEM_GT703</name>
    <dbReference type="NCBI Taxonomy" id="2040638"/>
    <lineage>
        <taxon>Bacteria</taxon>
        <taxon>Bacillati</taxon>
        <taxon>Cyanobacteriota</taxon>
        <taxon>Cyanophyceae</taxon>
        <taxon>Oscillatoriophycideae</taxon>
        <taxon>Oscillatoriales</taxon>
        <taxon>Microcoleaceae</taxon>
        <taxon>Tychonema</taxon>
    </lineage>
</organism>
<accession>A0A2G4EYQ8</accession>
<protein>
    <recommendedName>
        <fullName evidence="3">DUF2281 domain-containing protein</fullName>
    </recommendedName>
</protein>
<dbReference type="Proteomes" id="UP000226442">
    <property type="component" value="Unassembled WGS sequence"/>
</dbReference>
<sequence length="73" mass="8508">MTLKELIYEEINKLEEENLKELYEVVKRFTQIKSTQPKLGALAKLKRVKIQAPVDFTANLDLYINGEKEIDPD</sequence>
<evidence type="ECO:0008006" key="3">
    <source>
        <dbReference type="Google" id="ProtNLM"/>
    </source>
</evidence>
<proteinExistence type="predicted"/>
<reference evidence="1" key="1">
    <citation type="submission" date="2017-10" db="EMBL/GenBank/DDBJ databases">
        <title>Draft genome sequence of the planktic cyanobacteria Tychonema bourrellyi isolated from alpine lentic freshwater.</title>
        <authorList>
            <person name="Tett A."/>
            <person name="Armanini F."/>
            <person name="Asnicar F."/>
            <person name="Boscaini A."/>
            <person name="Pasolli E."/>
            <person name="Zolfo M."/>
            <person name="Donati C."/>
            <person name="Salmaso N."/>
            <person name="Segata N."/>
        </authorList>
    </citation>
    <scope>NUCLEOTIDE SEQUENCE</scope>
    <source>
        <strain evidence="1">FEM_GT703</strain>
    </source>
</reference>
<evidence type="ECO:0000313" key="1">
    <source>
        <dbReference type="EMBL" id="PHX54317.1"/>
    </source>
</evidence>
<dbReference type="AlphaFoldDB" id="A0A2G4EYQ8"/>
<dbReference type="RefSeq" id="WP_096829482.1">
    <property type="nucleotide sequence ID" value="NZ_NXIB02000108.1"/>
</dbReference>
<evidence type="ECO:0000313" key="2">
    <source>
        <dbReference type="Proteomes" id="UP000226442"/>
    </source>
</evidence>
<keyword evidence="2" id="KW-1185">Reference proteome</keyword>
<name>A0A2G4EYQ8_9CYAN</name>
<dbReference type="EMBL" id="NXIB02000108">
    <property type="protein sequence ID" value="PHX54317.1"/>
    <property type="molecule type" value="Genomic_DNA"/>
</dbReference>